<proteinExistence type="predicted"/>
<protein>
    <recommendedName>
        <fullName evidence="4">VCBS repeat-containing protein</fullName>
    </recommendedName>
</protein>
<gene>
    <name evidence="2" type="ORF">GCM10009864_77730</name>
</gene>
<evidence type="ECO:0000256" key="1">
    <source>
        <dbReference type="SAM" id="MobiDB-lite"/>
    </source>
</evidence>
<dbReference type="Proteomes" id="UP001500994">
    <property type="component" value="Unassembled WGS sequence"/>
</dbReference>
<dbReference type="PROSITE" id="PS51318">
    <property type="entry name" value="TAT"/>
    <property type="match status" value="1"/>
</dbReference>
<feature type="compositionally biased region" description="Basic and acidic residues" evidence="1">
    <location>
        <begin position="515"/>
        <end position="534"/>
    </location>
</feature>
<comment type="caution">
    <text evidence="2">The sequence shown here is derived from an EMBL/GenBank/DDBJ whole genome shotgun (WGS) entry which is preliminary data.</text>
</comment>
<evidence type="ECO:0008006" key="4">
    <source>
        <dbReference type="Google" id="ProtNLM"/>
    </source>
</evidence>
<evidence type="ECO:0000313" key="2">
    <source>
        <dbReference type="EMBL" id="GAA2691746.1"/>
    </source>
</evidence>
<accession>A0ABP6FJI4</accession>
<dbReference type="RefSeq" id="WP_344584522.1">
    <property type="nucleotide sequence ID" value="NZ_BAAARK010000057.1"/>
</dbReference>
<name>A0ABP6FJI4_9ACTN</name>
<dbReference type="InterPro" id="IPR028994">
    <property type="entry name" value="Integrin_alpha_N"/>
</dbReference>
<dbReference type="InterPro" id="IPR006311">
    <property type="entry name" value="TAT_signal"/>
</dbReference>
<feature type="region of interest" description="Disordered" evidence="1">
    <location>
        <begin position="500"/>
        <end position="534"/>
    </location>
</feature>
<dbReference type="SUPFAM" id="SSF69318">
    <property type="entry name" value="Integrin alpha N-terminal domain"/>
    <property type="match status" value="1"/>
</dbReference>
<evidence type="ECO:0000313" key="3">
    <source>
        <dbReference type="Proteomes" id="UP001500994"/>
    </source>
</evidence>
<organism evidence="2 3">
    <name type="scientific">Streptomyces lunalinharesii</name>
    <dbReference type="NCBI Taxonomy" id="333384"/>
    <lineage>
        <taxon>Bacteria</taxon>
        <taxon>Bacillati</taxon>
        <taxon>Actinomycetota</taxon>
        <taxon>Actinomycetes</taxon>
        <taxon>Kitasatosporales</taxon>
        <taxon>Streptomycetaceae</taxon>
        <taxon>Streptomyces</taxon>
    </lineage>
</organism>
<reference evidence="3" key="1">
    <citation type="journal article" date="2019" name="Int. J. Syst. Evol. Microbiol.">
        <title>The Global Catalogue of Microorganisms (GCM) 10K type strain sequencing project: providing services to taxonomists for standard genome sequencing and annotation.</title>
        <authorList>
            <consortium name="The Broad Institute Genomics Platform"/>
            <consortium name="The Broad Institute Genome Sequencing Center for Infectious Disease"/>
            <person name="Wu L."/>
            <person name="Ma J."/>
        </authorList>
    </citation>
    <scope>NUCLEOTIDE SEQUENCE [LARGE SCALE GENOMIC DNA]</scope>
    <source>
        <strain evidence="3">JCM 16374</strain>
    </source>
</reference>
<sequence length="759" mass="79849">MTRSDISRPPRTSGRSARSRRLLTGAVALTLAVTAGPLVAPAVAATWAVTGAAASPAQQLKIAPGSEIVSAGRTGFLSVAADKTVSWTRYADGESRELATDDGTFTDSTLHGTASDVVALGDAPYVPSSKKITLRDMAAGTSTVIDLTPYGYAYAGTVGTSVIALKDTGKTREAHILENVGGKVTDRAVTGLRFPARDMAAVAGEPGAVVLRYEPDDVVGSLFSEYVVVDLASAKVTHHTLGADFSRVALSGTHVAVMGHENNNRDDMKLEVEKRGDNQQRTTHSPGRMYDPMVGLVGNWVLYGSKRKVHEGWAGFPQGLYAMPADGYVAHQVMDHATSVAPTPDGDLLVMGGTTGHGEGLYRVSIGAGAEPVAKLIASTGEPTKVTVLDSQVPAVAELDKGHWKARWRLSRPNVQEVTVTLRHTASGTERDVEIPLDHEVSASGKPTCIELDWDGLLGPSYGPDRAAPNGDYTWTLTAKPTNGIGPDLKERGTFTVARKPAPHDYTDNGSPDLLIRDGGDLTRSDTYRDPKNGRLKTREAEKIGWGWGVYDQVTAVGNVAGADHGDVVARDKAGVLWLYLGKGDGTFDGRVRIGAGWGDYTQLTGGGDVTGDGRGDLLARDSSGVLWLYKGTGSWKAPFAPRVKIGAGWNGYDRIVSVGDVAGGPAGDVVARDKAGVLWSYLGKGDGTFDGRVRIGAGWGAYSQMIGIGDANTDGKADLLVTSADGTSSVYHGTGNWKAPFAPREQTQLSVSSGQKLS</sequence>
<dbReference type="EMBL" id="BAAARK010000057">
    <property type="protein sequence ID" value="GAA2691746.1"/>
    <property type="molecule type" value="Genomic_DNA"/>
</dbReference>
<keyword evidence="3" id="KW-1185">Reference proteome</keyword>